<dbReference type="SMART" id="SM00387">
    <property type="entry name" value="HATPase_c"/>
    <property type="match status" value="1"/>
</dbReference>
<dbReference type="SMART" id="SM00388">
    <property type="entry name" value="HisKA"/>
    <property type="match status" value="1"/>
</dbReference>
<dbReference type="InterPro" id="IPR036890">
    <property type="entry name" value="HATPase_C_sf"/>
</dbReference>
<evidence type="ECO:0000313" key="16">
    <source>
        <dbReference type="EMBL" id="OYD59698.1"/>
    </source>
</evidence>
<dbReference type="Gene3D" id="3.30.565.10">
    <property type="entry name" value="Histidine kinase-like ATPase, C-terminal domain"/>
    <property type="match status" value="1"/>
</dbReference>
<evidence type="ECO:0000256" key="5">
    <source>
        <dbReference type="ARBA" id="ARBA00022553"/>
    </source>
</evidence>
<keyword evidence="4" id="KW-1003">Cell membrane</keyword>
<dbReference type="InterPro" id="IPR011620">
    <property type="entry name" value="Sig_transdc_His_kinase_LytS_TM"/>
</dbReference>
<dbReference type="Proteomes" id="UP000215059">
    <property type="component" value="Unassembled WGS sequence"/>
</dbReference>
<dbReference type="InterPro" id="IPR005467">
    <property type="entry name" value="His_kinase_dom"/>
</dbReference>
<evidence type="ECO:0000256" key="9">
    <source>
        <dbReference type="ARBA" id="ARBA00022777"/>
    </source>
</evidence>
<dbReference type="OrthoDB" id="9815750at2"/>
<dbReference type="Gene3D" id="1.10.1760.20">
    <property type="match status" value="1"/>
</dbReference>
<protein>
    <recommendedName>
        <fullName evidence="3">histidine kinase</fullName>
        <ecNumber evidence="3">2.7.13.3</ecNumber>
    </recommendedName>
</protein>
<evidence type="ECO:0000256" key="13">
    <source>
        <dbReference type="ARBA" id="ARBA00023136"/>
    </source>
</evidence>
<feature type="transmembrane region" description="Helical" evidence="14">
    <location>
        <begin position="7"/>
        <end position="28"/>
    </location>
</feature>
<keyword evidence="12" id="KW-0902">Two-component regulatory system</keyword>
<keyword evidence="9" id="KW-0418">Kinase</keyword>
<evidence type="ECO:0000256" key="10">
    <source>
        <dbReference type="ARBA" id="ARBA00022840"/>
    </source>
</evidence>
<dbReference type="GO" id="GO:0005886">
    <property type="term" value="C:plasma membrane"/>
    <property type="evidence" value="ECO:0007669"/>
    <property type="project" value="UniProtKB-SubCell"/>
</dbReference>
<name>A0A235FEC2_9BACL</name>
<keyword evidence="11 14" id="KW-1133">Transmembrane helix</keyword>
<comment type="caution">
    <text evidence="16">The sequence shown here is derived from an EMBL/GenBank/DDBJ whole genome shotgun (WGS) entry which is preliminary data.</text>
</comment>
<evidence type="ECO:0000313" key="17">
    <source>
        <dbReference type="Proteomes" id="UP000215059"/>
    </source>
</evidence>
<evidence type="ECO:0000256" key="14">
    <source>
        <dbReference type="SAM" id="Phobius"/>
    </source>
</evidence>
<feature type="domain" description="Histidine kinase" evidence="15">
    <location>
        <begin position="209"/>
        <end position="415"/>
    </location>
</feature>
<dbReference type="PRINTS" id="PR00344">
    <property type="entry name" value="BCTRLSENSOR"/>
</dbReference>
<feature type="transmembrane region" description="Helical" evidence="14">
    <location>
        <begin position="161"/>
        <end position="181"/>
    </location>
</feature>
<evidence type="ECO:0000256" key="2">
    <source>
        <dbReference type="ARBA" id="ARBA00004651"/>
    </source>
</evidence>
<organism evidence="16 17">
    <name type="scientific">Fictibacillus aquaticus</name>
    <dbReference type="NCBI Taxonomy" id="2021314"/>
    <lineage>
        <taxon>Bacteria</taxon>
        <taxon>Bacillati</taxon>
        <taxon>Bacillota</taxon>
        <taxon>Bacilli</taxon>
        <taxon>Bacillales</taxon>
        <taxon>Fictibacillaceae</taxon>
        <taxon>Fictibacillus</taxon>
    </lineage>
</organism>
<dbReference type="GO" id="GO:0000155">
    <property type="term" value="F:phosphorelay sensor kinase activity"/>
    <property type="evidence" value="ECO:0007669"/>
    <property type="project" value="InterPro"/>
</dbReference>
<evidence type="ECO:0000256" key="7">
    <source>
        <dbReference type="ARBA" id="ARBA00022692"/>
    </source>
</evidence>
<keyword evidence="10" id="KW-0067">ATP-binding</keyword>
<dbReference type="InterPro" id="IPR003594">
    <property type="entry name" value="HATPase_dom"/>
</dbReference>
<evidence type="ECO:0000256" key="6">
    <source>
        <dbReference type="ARBA" id="ARBA00022679"/>
    </source>
</evidence>
<evidence type="ECO:0000256" key="1">
    <source>
        <dbReference type="ARBA" id="ARBA00000085"/>
    </source>
</evidence>
<sequence length="417" mass="47243">MRDFIEPLFVNIAIVFAFTHLLNMIYPFQTNQKLSLKNKILYGLLSGIAALACMVYPIETLKNTFFDLRNVPILIVSLYAGWIPGAICTVMVIITRLAMGGGVAWLGVVLAMVAVITALAYRNFFTERKRKRWKPAIFIAVVYSLFYTMFIYTYLDDLSLQFYLVYFSSFIIAFFSCIFLIERLFSINMQLKETAYLDKLSVAGQMAAAIAHEVRNPLTTVRGLIQFLGKDTKDEKLKEFSPLLLDELDRTNKIITDYLTMVRPADSELECLNINEVLRDVKSLIAPFGSMHDVEINLEDVGHFPLMADPQQLKQCLINLIKNGIEAIEGEGIIHIYKYASDKNVFTFIIEDNGKGMTDEELEQIGLPFYTTKSKGTGLGTMITYRLIQEMGGKLKYESQPDIGTRVLITLPVAIQE</sequence>
<dbReference type="EMBL" id="NOII01000001">
    <property type="protein sequence ID" value="OYD59698.1"/>
    <property type="molecule type" value="Genomic_DNA"/>
</dbReference>
<evidence type="ECO:0000256" key="4">
    <source>
        <dbReference type="ARBA" id="ARBA00022475"/>
    </source>
</evidence>
<dbReference type="GO" id="GO:0071555">
    <property type="term" value="P:cell wall organization"/>
    <property type="evidence" value="ECO:0007669"/>
    <property type="project" value="InterPro"/>
</dbReference>
<keyword evidence="17" id="KW-1185">Reference proteome</keyword>
<evidence type="ECO:0000256" key="3">
    <source>
        <dbReference type="ARBA" id="ARBA00012438"/>
    </source>
</evidence>
<keyword evidence="5" id="KW-0597">Phosphoprotein</keyword>
<keyword evidence="6" id="KW-0808">Transferase</keyword>
<evidence type="ECO:0000259" key="15">
    <source>
        <dbReference type="PROSITE" id="PS50109"/>
    </source>
</evidence>
<dbReference type="EC" id="2.7.13.3" evidence="3"/>
<accession>A0A235FEC2</accession>
<dbReference type="Gene3D" id="1.10.287.130">
    <property type="match status" value="1"/>
</dbReference>
<evidence type="ECO:0000256" key="12">
    <source>
        <dbReference type="ARBA" id="ARBA00023012"/>
    </source>
</evidence>
<gene>
    <name evidence="16" type="ORF">CGZ90_07380</name>
</gene>
<dbReference type="InterPro" id="IPR036097">
    <property type="entry name" value="HisK_dim/P_sf"/>
</dbReference>
<dbReference type="InterPro" id="IPR004358">
    <property type="entry name" value="Sig_transdc_His_kin-like_C"/>
</dbReference>
<dbReference type="PANTHER" id="PTHR43065:SF46">
    <property type="entry name" value="C4-DICARBOXYLATE TRANSPORT SENSOR PROTEIN DCTB"/>
    <property type="match status" value="1"/>
</dbReference>
<dbReference type="AlphaFoldDB" id="A0A235FEC2"/>
<evidence type="ECO:0000256" key="8">
    <source>
        <dbReference type="ARBA" id="ARBA00022741"/>
    </source>
</evidence>
<reference evidence="16 17" key="1">
    <citation type="submission" date="2017-07" db="EMBL/GenBank/DDBJ databases">
        <title>Fictibacillus sp. nov. GDSW-R2A3 Genome sequencing and assembly.</title>
        <authorList>
            <person name="Mayilraj S."/>
        </authorList>
    </citation>
    <scope>NUCLEOTIDE SEQUENCE [LARGE SCALE GENOMIC DNA]</scope>
    <source>
        <strain evidence="16 17">GDSW-R2A3</strain>
    </source>
</reference>
<feature type="transmembrane region" description="Helical" evidence="14">
    <location>
        <begin position="136"/>
        <end position="155"/>
    </location>
</feature>
<dbReference type="Pfam" id="PF07694">
    <property type="entry name" value="5TM-5TMR_LYT"/>
    <property type="match status" value="1"/>
</dbReference>
<dbReference type="GO" id="GO:0005524">
    <property type="term" value="F:ATP binding"/>
    <property type="evidence" value="ECO:0007669"/>
    <property type="project" value="UniProtKB-KW"/>
</dbReference>
<dbReference type="SUPFAM" id="SSF47384">
    <property type="entry name" value="Homodimeric domain of signal transducing histidine kinase"/>
    <property type="match status" value="1"/>
</dbReference>
<dbReference type="Pfam" id="PF00512">
    <property type="entry name" value="HisKA"/>
    <property type="match status" value="1"/>
</dbReference>
<dbReference type="PANTHER" id="PTHR43065">
    <property type="entry name" value="SENSOR HISTIDINE KINASE"/>
    <property type="match status" value="1"/>
</dbReference>
<evidence type="ECO:0000256" key="11">
    <source>
        <dbReference type="ARBA" id="ARBA00022989"/>
    </source>
</evidence>
<dbReference type="SUPFAM" id="SSF55874">
    <property type="entry name" value="ATPase domain of HSP90 chaperone/DNA topoisomerase II/histidine kinase"/>
    <property type="match status" value="1"/>
</dbReference>
<feature type="transmembrane region" description="Helical" evidence="14">
    <location>
        <begin position="40"/>
        <end position="59"/>
    </location>
</feature>
<feature type="transmembrane region" description="Helical" evidence="14">
    <location>
        <begin position="71"/>
        <end position="97"/>
    </location>
</feature>
<keyword evidence="7 14" id="KW-0812">Transmembrane</keyword>
<comment type="catalytic activity">
    <reaction evidence="1">
        <text>ATP + protein L-histidine = ADP + protein N-phospho-L-histidine.</text>
        <dbReference type="EC" id="2.7.13.3"/>
    </reaction>
</comment>
<comment type="subcellular location">
    <subcellularLocation>
        <location evidence="2">Cell membrane</location>
        <topology evidence="2">Multi-pass membrane protein</topology>
    </subcellularLocation>
</comment>
<dbReference type="RefSeq" id="WP_094251660.1">
    <property type="nucleotide sequence ID" value="NZ_JBHLXL010000001.1"/>
</dbReference>
<dbReference type="Pfam" id="PF02518">
    <property type="entry name" value="HATPase_c"/>
    <property type="match status" value="1"/>
</dbReference>
<dbReference type="PROSITE" id="PS50109">
    <property type="entry name" value="HIS_KIN"/>
    <property type="match status" value="1"/>
</dbReference>
<keyword evidence="13 14" id="KW-0472">Membrane</keyword>
<proteinExistence type="predicted"/>
<dbReference type="InterPro" id="IPR003661">
    <property type="entry name" value="HisK_dim/P_dom"/>
</dbReference>
<dbReference type="CDD" id="cd00082">
    <property type="entry name" value="HisKA"/>
    <property type="match status" value="1"/>
</dbReference>
<feature type="transmembrane region" description="Helical" evidence="14">
    <location>
        <begin position="103"/>
        <end position="124"/>
    </location>
</feature>
<keyword evidence="8" id="KW-0547">Nucleotide-binding</keyword>